<feature type="compositionally biased region" description="Basic and acidic residues" evidence="1">
    <location>
        <begin position="253"/>
        <end position="262"/>
    </location>
</feature>
<comment type="caution">
    <text evidence="2">The sequence shown here is derived from an EMBL/GenBank/DDBJ whole genome shotgun (WGS) entry which is preliminary data.</text>
</comment>
<name>A0AAV3R9L6_LITER</name>
<dbReference type="Proteomes" id="UP001454036">
    <property type="component" value="Unassembled WGS sequence"/>
</dbReference>
<gene>
    <name evidence="2" type="ORF">LIER_25916</name>
</gene>
<dbReference type="AlphaFoldDB" id="A0AAV3R9L6"/>
<dbReference type="EMBL" id="BAABME010007913">
    <property type="protein sequence ID" value="GAA0172006.1"/>
    <property type="molecule type" value="Genomic_DNA"/>
</dbReference>
<evidence type="ECO:0000313" key="3">
    <source>
        <dbReference type="Proteomes" id="UP001454036"/>
    </source>
</evidence>
<reference evidence="2 3" key="1">
    <citation type="submission" date="2024-01" db="EMBL/GenBank/DDBJ databases">
        <title>The complete chloroplast genome sequence of Lithospermum erythrorhizon: insights into the phylogenetic relationship among Boraginaceae species and the maternal lineages of purple gromwells.</title>
        <authorList>
            <person name="Okada T."/>
            <person name="Watanabe K."/>
        </authorList>
    </citation>
    <scope>NUCLEOTIDE SEQUENCE [LARGE SCALE GENOMIC DNA]</scope>
</reference>
<organism evidence="2 3">
    <name type="scientific">Lithospermum erythrorhizon</name>
    <name type="common">Purple gromwell</name>
    <name type="synonym">Lithospermum officinale var. erythrorhizon</name>
    <dbReference type="NCBI Taxonomy" id="34254"/>
    <lineage>
        <taxon>Eukaryota</taxon>
        <taxon>Viridiplantae</taxon>
        <taxon>Streptophyta</taxon>
        <taxon>Embryophyta</taxon>
        <taxon>Tracheophyta</taxon>
        <taxon>Spermatophyta</taxon>
        <taxon>Magnoliopsida</taxon>
        <taxon>eudicotyledons</taxon>
        <taxon>Gunneridae</taxon>
        <taxon>Pentapetalae</taxon>
        <taxon>asterids</taxon>
        <taxon>lamiids</taxon>
        <taxon>Boraginales</taxon>
        <taxon>Boraginaceae</taxon>
        <taxon>Boraginoideae</taxon>
        <taxon>Lithospermeae</taxon>
        <taxon>Lithospermum</taxon>
    </lineage>
</organism>
<evidence type="ECO:0000256" key="1">
    <source>
        <dbReference type="SAM" id="MobiDB-lite"/>
    </source>
</evidence>
<accession>A0AAV3R9L6</accession>
<protein>
    <submittedName>
        <fullName evidence="2">Uncharacterized protein</fullName>
    </submittedName>
</protein>
<evidence type="ECO:0000313" key="2">
    <source>
        <dbReference type="EMBL" id="GAA0172006.1"/>
    </source>
</evidence>
<sequence>MMMLVEEFHDKIHAMEEVIGQATNPIVEERVFDFSCSEVTDVADVSKPSRIPTVDDGEGKTAEPSHIFEKVDNIAANVDPEGGNMDVSCDEGVMTEEVEILSSENLVESVDPSVKDTMDGLKESAPIGGDVVKPTVIDTDNDPVIIKGMNVDIPSATGNEHVTTGSTGVGVIPSVADTSAETADLPEERSMPIVGKKRLKNKYLRNMYHLLHNQLSLNIYWFPEHEPMREDDAQKSDDEDVVVGKNKRSKTKGKMEINENRTRVGNKRVTKNVVAVSTTNVALNSKEEEAK</sequence>
<feature type="region of interest" description="Disordered" evidence="1">
    <location>
        <begin position="230"/>
        <end position="270"/>
    </location>
</feature>
<keyword evidence="3" id="KW-1185">Reference proteome</keyword>
<proteinExistence type="predicted"/>